<keyword evidence="3" id="KW-1185">Reference proteome</keyword>
<dbReference type="VEuPathDB" id="ToxoDB:EPH_0006170"/>
<accession>U6G6F7</accession>
<evidence type="ECO:0000313" key="2">
    <source>
        <dbReference type="EMBL" id="CDI75760.1"/>
    </source>
</evidence>
<organism evidence="2 3">
    <name type="scientific">Eimeria praecox</name>
    <dbReference type="NCBI Taxonomy" id="51316"/>
    <lineage>
        <taxon>Eukaryota</taxon>
        <taxon>Sar</taxon>
        <taxon>Alveolata</taxon>
        <taxon>Apicomplexa</taxon>
        <taxon>Conoidasida</taxon>
        <taxon>Coccidia</taxon>
        <taxon>Eucoccidiorida</taxon>
        <taxon>Eimeriorina</taxon>
        <taxon>Eimeriidae</taxon>
        <taxon>Eimeria</taxon>
    </lineage>
</organism>
<reference evidence="2" key="2">
    <citation type="submission" date="2013-10" db="EMBL/GenBank/DDBJ databases">
        <authorList>
            <person name="Aslett M."/>
        </authorList>
    </citation>
    <scope>NUCLEOTIDE SEQUENCE [LARGE SCALE GENOMIC DNA]</scope>
    <source>
        <strain evidence="2">Houghton</strain>
    </source>
</reference>
<feature type="region of interest" description="Disordered" evidence="1">
    <location>
        <begin position="103"/>
        <end position="124"/>
    </location>
</feature>
<dbReference type="EMBL" id="HG691111">
    <property type="protein sequence ID" value="CDI75760.1"/>
    <property type="molecule type" value="Genomic_DNA"/>
</dbReference>
<feature type="compositionally biased region" description="Low complexity" evidence="1">
    <location>
        <begin position="53"/>
        <end position="66"/>
    </location>
</feature>
<dbReference type="Proteomes" id="UP000018201">
    <property type="component" value="Unassembled WGS sequence"/>
</dbReference>
<gene>
    <name evidence="2" type="ORF">EPH_0006170</name>
</gene>
<dbReference type="AlphaFoldDB" id="U6G6F7"/>
<protein>
    <submittedName>
        <fullName evidence="2">Uncharacterized protein</fullName>
    </submittedName>
</protein>
<sequence>MAGSMRSQHKVASRVSPPTAADHLTGSAVSSHPEPVAASSPRGRASRAKRASKGSGVTSVRRASPSSPSPEALPRPPTSSFIAAVSGAAAHAPEAYALFKPSAADAQRRHSAANPPVASAPSAVSWASVLAEQASPQVPVDIYGNPLTLTAWQLPEKASDIPTPSSLPSEERDEPKTPAGPSTIAVGFEQLKKLFMGASRQQPDTGQSTAAPTPAADDAASSGAFDSSHDATEYVEDS</sequence>
<feature type="compositionally biased region" description="Pro residues" evidence="1">
    <location>
        <begin position="67"/>
        <end position="77"/>
    </location>
</feature>
<evidence type="ECO:0000256" key="1">
    <source>
        <dbReference type="SAM" id="MobiDB-lite"/>
    </source>
</evidence>
<feature type="region of interest" description="Disordered" evidence="1">
    <location>
        <begin position="1"/>
        <end position="79"/>
    </location>
</feature>
<reference evidence="2" key="1">
    <citation type="submission" date="2013-10" db="EMBL/GenBank/DDBJ databases">
        <title>Genomic analysis of the causative agents of coccidiosis in chickens.</title>
        <authorList>
            <person name="Reid A.J."/>
            <person name="Blake D."/>
            <person name="Billington K."/>
            <person name="Browne H."/>
            <person name="Dunn M."/>
            <person name="Hung S."/>
            <person name="Kawahara F."/>
            <person name="Miranda-Saavedra D."/>
            <person name="Mourier T."/>
            <person name="Nagra H."/>
            <person name="Otto T.D."/>
            <person name="Rawlings N."/>
            <person name="Sanchez A."/>
            <person name="Sanders M."/>
            <person name="Subramaniam C."/>
            <person name="Tay Y."/>
            <person name="Dear P."/>
            <person name="Doerig C."/>
            <person name="Gruber A."/>
            <person name="Parkinson J."/>
            <person name="Shirley M."/>
            <person name="Wan K.L."/>
            <person name="Berriman M."/>
            <person name="Tomley F."/>
            <person name="Pain A."/>
        </authorList>
    </citation>
    <scope>NUCLEOTIDE SEQUENCE [LARGE SCALE GENOMIC DNA]</scope>
    <source>
        <strain evidence="2">Houghton</strain>
    </source>
</reference>
<feature type="compositionally biased region" description="Low complexity" evidence="1">
    <location>
        <begin position="208"/>
        <end position="226"/>
    </location>
</feature>
<feature type="compositionally biased region" description="Low complexity" evidence="1">
    <location>
        <begin position="112"/>
        <end position="124"/>
    </location>
</feature>
<evidence type="ECO:0000313" key="3">
    <source>
        <dbReference type="Proteomes" id="UP000018201"/>
    </source>
</evidence>
<proteinExistence type="predicted"/>
<name>U6G6F7_9EIME</name>
<feature type="region of interest" description="Disordered" evidence="1">
    <location>
        <begin position="151"/>
        <end position="238"/>
    </location>
</feature>